<evidence type="ECO:0000313" key="8">
    <source>
        <dbReference type="Proteomes" id="UP000218437"/>
    </source>
</evidence>
<protein>
    <submittedName>
        <fullName evidence="7">RNA-binding protein S4</fullName>
    </submittedName>
</protein>
<dbReference type="PIRSF" id="PIRSF016821">
    <property type="entry name" value="HSP15"/>
    <property type="match status" value="1"/>
</dbReference>
<accession>A0A290WRA2</accession>
<gene>
    <name evidence="7" type="ORF">CNX70_03810</name>
</gene>
<dbReference type="GO" id="GO:0043023">
    <property type="term" value="F:ribosomal large subunit binding"/>
    <property type="evidence" value="ECO:0007669"/>
    <property type="project" value="InterPro"/>
</dbReference>
<dbReference type="GO" id="GO:0003727">
    <property type="term" value="F:single-stranded RNA binding"/>
    <property type="evidence" value="ECO:0007669"/>
    <property type="project" value="InterPro"/>
</dbReference>
<dbReference type="EMBL" id="CP023422">
    <property type="protein sequence ID" value="ATD59417.1"/>
    <property type="molecule type" value="Genomic_DNA"/>
</dbReference>
<evidence type="ECO:0000313" key="7">
    <source>
        <dbReference type="EMBL" id="ATD59417.1"/>
    </source>
</evidence>
<organism evidence="7 8">
    <name type="scientific">Janthinobacterium svalbardensis</name>
    <dbReference type="NCBI Taxonomy" id="368607"/>
    <lineage>
        <taxon>Bacteria</taxon>
        <taxon>Pseudomonadati</taxon>
        <taxon>Pseudomonadota</taxon>
        <taxon>Betaproteobacteria</taxon>
        <taxon>Burkholderiales</taxon>
        <taxon>Oxalobacteraceae</taxon>
        <taxon>Janthinobacterium</taxon>
    </lineage>
</organism>
<keyword evidence="3" id="KW-0238">DNA-binding</keyword>
<feature type="region of interest" description="Disordered" evidence="5">
    <location>
        <begin position="101"/>
        <end position="129"/>
    </location>
</feature>
<dbReference type="InterPro" id="IPR036986">
    <property type="entry name" value="S4_RNA-bd_sf"/>
</dbReference>
<name>A0A290WRA2_9BURK</name>
<dbReference type="AlphaFoldDB" id="A0A290WRA2"/>
<evidence type="ECO:0000256" key="5">
    <source>
        <dbReference type="SAM" id="MobiDB-lite"/>
    </source>
</evidence>
<dbReference type="Proteomes" id="UP000218437">
    <property type="component" value="Chromosome"/>
</dbReference>
<dbReference type="GO" id="GO:0003677">
    <property type="term" value="F:DNA binding"/>
    <property type="evidence" value="ECO:0007669"/>
    <property type="project" value="UniProtKB-KW"/>
</dbReference>
<dbReference type="InterPro" id="IPR025708">
    <property type="entry name" value="HSP15"/>
</dbReference>
<proteinExistence type="inferred from homology"/>
<evidence type="ECO:0000256" key="2">
    <source>
        <dbReference type="ARBA" id="ARBA00022884"/>
    </source>
</evidence>
<dbReference type="CDD" id="cd00165">
    <property type="entry name" value="S4"/>
    <property type="match status" value="1"/>
</dbReference>
<dbReference type="KEGG" id="jsv:CNX70_03810"/>
<feature type="domain" description="RNA-binding S4" evidence="6">
    <location>
        <begin position="7"/>
        <end position="68"/>
    </location>
</feature>
<keyword evidence="8" id="KW-1185">Reference proteome</keyword>
<keyword evidence="2 4" id="KW-0694">RNA-binding</keyword>
<dbReference type="InterPro" id="IPR002942">
    <property type="entry name" value="S4_RNA-bd"/>
</dbReference>
<dbReference type="PROSITE" id="PS50889">
    <property type="entry name" value="S4"/>
    <property type="match status" value="1"/>
</dbReference>
<evidence type="ECO:0000256" key="4">
    <source>
        <dbReference type="PROSITE-ProRule" id="PRU00182"/>
    </source>
</evidence>
<reference evidence="7 8" key="1">
    <citation type="submission" date="2017-09" db="EMBL/GenBank/DDBJ databases">
        <title>Complete genome sequence of Janthinobacterium svalbardensis PAMC 27463.</title>
        <authorList>
            <person name="Cho Y.-J."/>
            <person name="Cho A."/>
            <person name="Kim O.-S."/>
            <person name="Lee J.-I."/>
        </authorList>
    </citation>
    <scope>NUCLEOTIDE SEQUENCE [LARGE SCALE GENOMIC DNA]</scope>
    <source>
        <strain evidence="7 8">PAMC 27463</strain>
    </source>
</reference>
<comment type="similarity">
    <text evidence="1">Belongs to the HSP15 family.</text>
</comment>
<evidence type="ECO:0000256" key="3">
    <source>
        <dbReference type="ARBA" id="ARBA00023125"/>
    </source>
</evidence>
<evidence type="ECO:0000259" key="6">
    <source>
        <dbReference type="SMART" id="SM00363"/>
    </source>
</evidence>
<dbReference type="SUPFAM" id="SSF55174">
    <property type="entry name" value="Alpha-L RNA-binding motif"/>
    <property type="match status" value="1"/>
</dbReference>
<sequence>MNEMTTVRLDKWLWAARFFKTRSLASEAVDTGKVKVGGERVKPARSLRVGDELAIDNGAETWEVAVLGLSDKRGAAPVARLLYGETPASIARREQLAEERKLFREPGTTIKGRPTKRDRRQLSKAGGLD</sequence>
<dbReference type="Pfam" id="PF01479">
    <property type="entry name" value="S4"/>
    <property type="match status" value="1"/>
</dbReference>
<evidence type="ECO:0000256" key="1">
    <source>
        <dbReference type="ARBA" id="ARBA00008396"/>
    </source>
</evidence>
<dbReference type="RefSeq" id="WP_096233566.1">
    <property type="nucleotide sequence ID" value="NZ_CP023422.1"/>
</dbReference>
<dbReference type="SMART" id="SM00363">
    <property type="entry name" value="S4"/>
    <property type="match status" value="1"/>
</dbReference>
<dbReference type="Gene3D" id="3.10.290.10">
    <property type="entry name" value="RNA-binding S4 domain"/>
    <property type="match status" value="1"/>
</dbReference>
<dbReference type="GO" id="GO:0034605">
    <property type="term" value="P:cellular response to heat"/>
    <property type="evidence" value="ECO:0007669"/>
    <property type="project" value="InterPro"/>
</dbReference>